<dbReference type="EMBL" id="MN739935">
    <property type="protein sequence ID" value="QHT78690.1"/>
    <property type="molecule type" value="Genomic_DNA"/>
</dbReference>
<accession>A0A6C0HE91</accession>
<sequence>MEHIHFMSKKELQDFFRNDPDNYFKSFNEINLRAYGYLTIKDYVNASVNDADDFTSKEKEYLTKEMNRADEFLKTFDKIPYFPGKIVADIPWKLAKTKHNVYEKGYPHTRLDIIFMPGDILMDKDVIRTLVHEKVHVFSRLYPKEMDKWSKHNGYKKIDKLINYPLARNNPDVDGIVYLDKNGKETLAQYRTKYPLSIEEAFYPYGEDYTREHPNETLAYKVDAYIR</sequence>
<reference evidence="1" key="1">
    <citation type="journal article" date="2020" name="Nature">
        <title>Giant virus diversity and host interactions through global metagenomics.</title>
        <authorList>
            <person name="Schulz F."/>
            <person name="Roux S."/>
            <person name="Paez-Espino D."/>
            <person name="Jungbluth S."/>
            <person name="Walsh D.A."/>
            <person name="Denef V.J."/>
            <person name="McMahon K.D."/>
            <person name="Konstantinidis K.T."/>
            <person name="Eloe-Fadrosh E.A."/>
            <person name="Kyrpides N.C."/>
            <person name="Woyke T."/>
        </authorList>
    </citation>
    <scope>NUCLEOTIDE SEQUENCE</scope>
    <source>
        <strain evidence="1">GVMAG-M-3300023179-92</strain>
    </source>
</reference>
<protein>
    <submittedName>
        <fullName evidence="1">Uncharacterized protein</fullName>
    </submittedName>
</protein>
<name>A0A6C0HE91_9ZZZZ</name>
<dbReference type="AlphaFoldDB" id="A0A6C0HE91"/>
<evidence type="ECO:0000313" key="1">
    <source>
        <dbReference type="EMBL" id="QHT78690.1"/>
    </source>
</evidence>
<organism evidence="1">
    <name type="scientific">viral metagenome</name>
    <dbReference type="NCBI Taxonomy" id="1070528"/>
    <lineage>
        <taxon>unclassified sequences</taxon>
        <taxon>metagenomes</taxon>
        <taxon>organismal metagenomes</taxon>
    </lineage>
</organism>
<proteinExistence type="predicted"/>